<dbReference type="AlphaFoldDB" id="A0AAU2JQC4"/>
<organism evidence="2">
    <name type="scientific">Streptomyces sp. NBC_00049</name>
    <dbReference type="NCBI Taxonomy" id="2903617"/>
    <lineage>
        <taxon>Bacteria</taxon>
        <taxon>Bacillati</taxon>
        <taxon>Actinomycetota</taxon>
        <taxon>Actinomycetes</taxon>
        <taxon>Kitasatosporales</taxon>
        <taxon>Streptomycetaceae</taxon>
        <taxon>Streptomyces</taxon>
    </lineage>
</organism>
<protein>
    <submittedName>
        <fullName evidence="2">Uncharacterized protein</fullName>
    </submittedName>
</protein>
<feature type="coiled-coil region" evidence="1">
    <location>
        <begin position="164"/>
        <end position="259"/>
    </location>
</feature>
<proteinExistence type="predicted"/>
<sequence>MTNQLQPIDGGLSPEARALAAHLRDLFHPLETSVRRFATRCHSDAGTVSRYLNGTRIPPWAFVRVLLAEVGAARQQPLRGEVLDHTRKLHRAALRVSNRGLYELQTLQDQLEQADREQRQAGIREQALLEALQARQQRIADLEITLHEIEGAGAARQAEQRELVLLLEGRDETAREEIERLREEVDELRNQLAAARELVEAAEERCVTLESQLEMAEIDTESGQELRDAESLHLARQDAAEANDRAARLQEELNDVRRLTAPQPQPPRRDIPAVLDLDPAQLCKALQRVAATGSETEWRSLALSIGEHYPTADTAQLVRELKDINDQIISMAVCSHFSSKRGAQDVFDLIDDLGWGFLAVGGASLWRRIITWFTWEARLLEIQKMLYLTDQAPVPEVTIEIFNAAAGERSPEIVMALLERADYERRQMLVGSIAARREVYKIPSLLEMIRARKEESYLVDQILSGVADTRPGVASQLIVLLEAVGSKDDVKFLRSHLA</sequence>
<dbReference type="EMBL" id="CP108264">
    <property type="protein sequence ID" value="WTU73697.1"/>
    <property type="molecule type" value="Genomic_DNA"/>
</dbReference>
<gene>
    <name evidence="2" type="ORF">OG327_10285</name>
</gene>
<evidence type="ECO:0000256" key="1">
    <source>
        <dbReference type="SAM" id="Coils"/>
    </source>
</evidence>
<evidence type="ECO:0000313" key="2">
    <source>
        <dbReference type="EMBL" id="WTU73697.1"/>
    </source>
</evidence>
<name>A0AAU2JQC4_9ACTN</name>
<accession>A0AAU2JQC4</accession>
<keyword evidence="1" id="KW-0175">Coiled coil</keyword>
<reference evidence="2" key="1">
    <citation type="submission" date="2022-10" db="EMBL/GenBank/DDBJ databases">
        <title>The complete genomes of actinobacterial strains from the NBC collection.</title>
        <authorList>
            <person name="Joergensen T.S."/>
            <person name="Alvarez Arevalo M."/>
            <person name="Sterndorff E.B."/>
            <person name="Faurdal D."/>
            <person name="Vuksanovic O."/>
            <person name="Mourched A.-S."/>
            <person name="Charusanti P."/>
            <person name="Shaw S."/>
            <person name="Blin K."/>
            <person name="Weber T."/>
        </authorList>
    </citation>
    <scope>NUCLEOTIDE SEQUENCE</scope>
    <source>
        <strain evidence="2">NBC_00049</strain>
    </source>
</reference>